<keyword evidence="11" id="KW-0443">Lipid metabolism</keyword>
<evidence type="ECO:0000256" key="16">
    <source>
        <dbReference type="ARBA" id="ARBA00032827"/>
    </source>
</evidence>
<keyword evidence="7" id="KW-0547">Nucleotide-binding</keyword>
<comment type="pathway">
    <text evidence="2">Steroid biosynthesis; cholesterol biosynthesis.</text>
</comment>
<evidence type="ECO:0000256" key="1">
    <source>
        <dbReference type="ARBA" id="ARBA00003812"/>
    </source>
</evidence>
<dbReference type="EC" id="4.1.1.33" evidence="4"/>
<feature type="domain" description="Diphosphomevalonate decarboxylase-like N-terminal" evidence="20">
    <location>
        <begin position="56"/>
        <end position="225"/>
    </location>
</feature>
<dbReference type="SUPFAM" id="SSF55060">
    <property type="entry name" value="GHMP Kinase, C-terminal domain"/>
    <property type="match status" value="1"/>
</dbReference>
<dbReference type="GO" id="GO:0020037">
    <property type="term" value="F:heme binding"/>
    <property type="evidence" value="ECO:0007669"/>
    <property type="project" value="InterPro"/>
</dbReference>
<accession>A0A6A4TJ76</accession>
<evidence type="ECO:0000256" key="7">
    <source>
        <dbReference type="ARBA" id="ARBA00022741"/>
    </source>
</evidence>
<evidence type="ECO:0000256" key="17">
    <source>
        <dbReference type="ARBA" id="ARBA00048154"/>
    </source>
</evidence>
<dbReference type="GO" id="GO:0004163">
    <property type="term" value="F:diphosphomevalonate decarboxylase activity"/>
    <property type="evidence" value="ECO:0007669"/>
    <property type="project" value="UniProtKB-EC"/>
</dbReference>
<keyword evidence="14" id="KW-0456">Lyase</keyword>
<dbReference type="InterPro" id="IPR029765">
    <property type="entry name" value="Mev_diP_decarb"/>
</dbReference>
<dbReference type="GO" id="GO:0019287">
    <property type="term" value="P:isopentenyl diphosphate biosynthetic process, mevalonate pathway"/>
    <property type="evidence" value="ECO:0007669"/>
    <property type="project" value="InterPro"/>
</dbReference>
<dbReference type="PANTHER" id="PTHR10977">
    <property type="entry name" value="DIPHOSPHOMEVALONATE DECARBOXYLASE"/>
    <property type="match status" value="1"/>
</dbReference>
<dbReference type="InterPro" id="IPR036554">
    <property type="entry name" value="GHMP_kinase_C_sf"/>
</dbReference>
<dbReference type="InterPro" id="IPR053859">
    <property type="entry name" value="MVD-like_N"/>
</dbReference>
<dbReference type="AlphaFoldDB" id="A0A6A4TJ76"/>
<comment type="similarity">
    <text evidence="3">Belongs to the diphosphomevalonate decarboxylase family.</text>
</comment>
<dbReference type="Pfam" id="PF18376">
    <property type="entry name" value="MDD_C"/>
    <property type="match status" value="1"/>
</dbReference>
<evidence type="ECO:0000256" key="3">
    <source>
        <dbReference type="ARBA" id="ARBA00008831"/>
    </source>
</evidence>
<feature type="domain" description="Mvd1 C-terminal" evidence="19">
    <location>
        <begin position="239"/>
        <end position="417"/>
    </location>
</feature>
<protein>
    <recommendedName>
        <fullName evidence="5">Diphosphomevalonate decarboxylase</fullName>
        <ecNumber evidence="4">4.1.1.33</ecNumber>
    </recommendedName>
    <alternativeName>
        <fullName evidence="15">Mevalonate (diphospho)decarboxylase</fullName>
    </alternativeName>
    <alternativeName>
        <fullName evidence="16">Mevalonate pyrophosphate decarboxylase</fullName>
    </alternativeName>
</protein>
<keyword evidence="9" id="KW-0752">Steroid biosynthesis</keyword>
<dbReference type="EMBL" id="VEVO01000004">
    <property type="protein sequence ID" value="KAF0043254.1"/>
    <property type="molecule type" value="Genomic_DNA"/>
</dbReference>
<evidence type="ECO:0000256" key="11">
    <source>
        <dbReference type="ARBA" id="ARBA00023098"/>
    </source>
</evidence>
<keyword evidence="6" id="KW-0444">Lipid biosynthesis</keyword>
<dbReference type="Gene3D" id="3.30.230.10">
    <property type="match status" value="1"/>
</dbReference>
<evidence type="ECO:0000256" key="8">
    <source>
        <dbReference type="ARBA" id="ARBA00022840"/>
    </source>
</evidence>
<feature type="region of interest" description="Disordered" evidence="18">
    <location>
        <begin position="430"/>
        <end position="476"/>
    </location>
</feature>
<evidence type="ECO:0000256" key="18">
    <source>
        <dbReference type="SAM" id="MobiDB-lite"/>
    </source>
</evidence>
<comment type="catalytic activity">
    <reaction evidence="17">
        <text>(R)-5-diphosphomevalonate + ATP = isopentenyl diphosphate + ADP + phosphate + CO2</text>
        <dbReference type="Rhea" id="RHEA:23732"/>
        <dbReference type="ChEBI" id="CHEBI:16526"/>
        <dbReference type="ChEBI" id="CHEBI:30616"/>
        <dbReference type="ChEBI" id="CHEBI:43474"/>
        <dbReference type="ChEBI" id="CHEBI:57557"/>
        <dbReference type="ChEBI" id="CHEBI:128769"/>
        <dbReference type="ChEBI" id="CHEBI:456216"/>
        <dbReference type="EC" id="4.1.1.33"/>
    </reaction>
</comment>
<evidence type="ECO:0000256" key="10">
    <source>
        <dbReference type="ARBA" id="ARBA00023011"/>
    </source>
</evidence>
<dbReference type="SUPFAM" id="SSF54211">
    <property type="entry name" value="Ribosomal protein S5 domain 2-like"/>
    <property type="match status" value="1"/>
</dbReference>
<reference evidence="21 22" key="1">
    <citation type="submission" date="2019-06" db="EMBL/GenBank/DDBJ databases">
        <title>Draft genomes of female and male turbot (Scophthalmus maximus).</title>
        <authorList>
            <person name="Xu H."/>
            <person name="Xu X.-W."/>
            <person name="Shao C."/>
            <person name="Chen S."/>
        </authorList>
    </citation>
    <scope>NUCLEOTIDE SEQUENCE [LARGE SCALE GENOMIC DNA]</scope>
    <source>
        <strain evidence="21">Ysfricsl-2016a</strain>
        <tissue evidence="21">Blood</tissue>
    </source>
</reference>
<sequence length="476" mass="53156">MRRKLTPLQRGRVDIREAASNTRGVVCEAVRDKRWITRTALPEDSMDKPNIVTCTAPVNIAVIKYWGKRNEDLILPINSSLSVTLHQDQLKTTTTVATSRSFQEDRIWLNGKEEDITHPRLQSCLREIRRLARKRRNDGEAGLNLTGMSHKVHICSVNNFPTAAGLASSAAGFACLVYTLAQVFGVEGELSGIARQGSGSACRSMYGGFVQWIMGKKDDGKDSLAQQVEPETHWPDLRILVLVASAERKQVGSTSGMQTSVQTSCLLKHRAESVVPERMVEMIEAVQTKDFTAFAELTMKDSNQFHATCLDTYPPIFYLNNVSRQVINLVHRYNRHYGETRVAYTFDAGPNAVIFTLQQHVTEFVQVVQHFFPPDTNGGQFIKGLPVSCASLSKDLEQAIGLEPMPKGISYIISTKAAIRGEHWEPILPRKEVRKPLETNPPQNPPPRPPPEMRRKRVDDLDGAAYDNPISVIANE</sequence>
<dbReference type="FunFam" id="3.30.230.10:FF:000018">
    <property type="entry name" value="Diphosphomevalonate decarboxylase"/>
    <property type="match status" value="1"/>
</dbReference>
<dbReference type="FunFam" id="3.30.70.890:FF:000005">
    <property type="entry name" value="Diphosphomevalonate decarboxylase"/>
    <property type="match status" value="1"/>
</dbReference>
<evidence type="ECO:0000256" key="2">
    <source>
        <dbReference type="ARBA" id="ARBA00004770"/>
    </source>
</evidence>
<evidence type="ECO:0000256" key="15">
    <source>
        <dbReference type="ARBA" id="ARBA00031325"/>
    </source>
</evidence>
<feature type="compositionally biased region" description="Basic and acidic residues" evidence="18">
    <location>
        <begin position="451"/>
        <end position="460"/>
    </location>
</feature>
<keyword evidence="13" id="KW-0753">Steroid metabolism</keyword>
<evidence type="ECO:0000259" key="20">
    <source>
        <dbReference type="Pfam" id="PF22700"/>
    </source>
</evidence>
<evidence type="ECO:0000256" key="9">
    <source>
        <dbReference type="ARBA" id="ARBA00022955"/>
    </source>
</evidence>
<dbReference type="GO" id="GO:0005829">
    <property type="term" value="C:cytosol"/>
    <property type="evidence" value="ECO:0007669"/>
    <property type="project" value="InterPro"/>
</dbReference>
<comment type="caution">
    <text evidence="21">The sequence shown here is derived from an EMBL/GenBank/DDBJ whole genome shotgun (WGS) entry which is preliminary data.</text>
</comment>
<keyword evidence="12" id="KW-1207">Sterol metabolism</keyword>
<evidence type="ECO:0000313" key="22">
    <source>
        <dbReference type="Proteomes" id="UP000438429"/>
    </source>
</evidence>
<keyword evidence="10" id="KW-0756">Sterol biosynthesis</keyword>
<evidence type="ECO:0000256" key="12">
    <source>
        <dbReference type="ARBA" id="ARBA00023166"/>
    </source>
</evidence>
<evidence type="ECO:0000256" key="4">
    <source>
        <dbReference type="ARBA" id="ARBA00012296"/>
    </source>
</evidence>
<evidence type="ECO:0000256" key="14">
    <source>
        <dbReference type="ARBA" id="ARBA00023239"/>
    </source>
</evidence>
<dbReference type="InterPro" id="IPR014721">
    <property type="entry name" value="Ribsml_uS5_D2-typ_fold_subgr"/>
</dbReference>
<dbReference type="PANTHER" id="PTHR10977:SF3">
    <property type="entry name" value="DIPHOSPHOMEVALONATE DECARBOXYLASE"/>
    <property type="match status" value="1"/>
</dbReference>
<proteinExistence type="inferred from homology"/>
<dbReference type="GO" id="GO:0005524">
    <property type="term" value="F:ATP binding"/>
    <property type="evidence" value="ECO:0007669"/>
    <property type="project" value="UniProtKB-KW"/>
</dbReference>
<comment type="function">
    <text evidence="1">Catalyzes the ATP dependent decarboxylation of (R)-5-diphosphomevalonate to form isopentenyl diphosphate (IPP). Functions in the mevalonate (MVA) pathway leading to isopentenyl diphosphate (IPP), a key precursor for the biosynthesis of isoprenoids and sterol synthesis.</text>
</comment>
<evidence type="ECO:0000256" key="5">
    <source>
        <dbReference type="ARBA" id="ARBA00019335"/>
    </source>
</evidence>
<evidence type="ECO:0000256" key="13">
    <source>
        <dbReference type="ARBA" id="ARBA00023221"/>
    </source>
</evidence>
<evidence type="ECO:0000256" key="6">
    <source>
        <dbReference type="ARBA" id="ARBA00022516"/>
    </source>
</evidence>
<dbReference type="Proteomes" id="UP000438429">
    <property type="component" value="Unassembled WGS sequence"/>
</dbReference>
<dbReference type="InterPro" id="IPR041431">
    <property type="entry name" value="Mvd1_C"/>
</dbReference>
<dbReference type="Gene3D" id="3.30.70.890">
    <property type="entry name" value="GHMP kinase, C-terminal domain"/>
    <property type="match status" value="1"/>
</dbReference>
<evidence type="ECO:0000259" key="19">
    <source>
        <dbReference type="Pfam" id="PF18376"/>
    </source>
</evidence>
<dbReference type="InterPro" id="IPR020568">
    <property type="entry name" value="Ribosomal_Su5_D2-typ_SF"/>
</dbReference>
<dbReference type="NCBIfam" id="TIGR01240">
    <property type="entry name" value="mevDPdecarb"/>
    <property type="match status" value="1"/>
</dbReference>
<keyword evidence="8" id="KW-0067">ATP-binding</keyword>
<gene>
    <name evidence="21" type="ORF">F2P81_004591</name>
</gene>
<name>A0A6A4TJ76_SCOMX</name>
<dbReference type="Pfam" id="PF22700">
    <property type="entry name" value="MVD-like_N"/>
    <property type="match status" value="1"/>
</dbReference>
<organism evidence="21 22">
    <name type="scientific">Scophthalmus maximus</name>
    <name type="common">Turbot</name>
    <name type="synonym">Psetta maxima</name>
    <dbReference type="NCBI Taxonomy" id="52904"/>
    <lineage>
        <taxon>Eukaryota</taxon>
        <taxon>Metazoa</taxon>
        <taxon>Chordata</taxon>
        <taxon>Craniata</taxon>
        <taxon>Vertebrata</taxon>
        <taxon>Euteleostomi</taxon>
        <taxon>Actinopterygii</taxon>
        <taxon>Neopterygii</taxon>
        <taxon>Teleostei</taxon>
        <taxon>Neoteleostei</taxon>
        <taxon>Acanthomorphata</taxon>
        <taxon>Carangaria</taxon>
        <taxon>Pleuronectiformes</taxon>
        <taxon>Pleuronectoidei</taxon>
        <taxon>Scophthalmidae</taxon>
        <taxon>Scophthalmus</taxon>
    </lineage>
</organism>
<dbReference type="GO" id="GO:0016126">
    <property type="term" value="P:sterol biosynthetic process"/>
    <property type="evidence" value="ECO:0007669"/>
    <property type="project" value="UniProtKB-KW"/>
</dbReference>
<evidence type="ECO:0000313" key="21">
    <source>
        <dbReference type="EMBL" id="KAF0043254.1"/>
    </source>
</evidence>